<organism evidence="1 2">
    <name type="scientific">Stephanodiscus triporus</name>
    <dbReference type="NCBI Taxonomy" id="2934178"/>
    <lineage>
        <taxon>Eukaryota</taxon>
        <taxon>Sar</taxon>
        <taxon>Stramenopiles</taxon>
        <taxon>Ochrophyta</taxon>
        <taxon>Bacillariophyta</taxon>
        <taxon>Coscinodiscophyceae</taxon>
        <taxon>Thalassiosirophycidae</taxon>
        <taxon>Stephanodiscales</taxon>
        <taxon>Stephanodiscaceae</taxon>
        <taxon>Stephanodiscus</taxon>
    </lineage>
</organism>
<name>A0ABD3N3G8_9STRA</name>
<evidence type="ECO:0000313" key="2">
    <source>
        <dbReference type="Proteomes" id="UP001530315"/>
    </source>
</evidence>
<proteinExistence type="predicted"/>
<accession>A0ABD3N3G8</accession>
<evidence type="ECO:0000313" key="1">
    <source>
        <dbReference type="EMBL" id="KAL3770689.1"/>
    </source>
</evidence>
<evidence type="ECO:0008006" key="3">
    <source>
        <dbReference type="Google" id="ProtNLM"/>
    </source>
</evidence>
<reference evidence="1 2" key="1">
    <citation type="submission" date="2024-10" db="EMBL/GenBank/DDBJ databases">
        <title>Updated reference genomes for cyclostephanoid diatoms.</title>
        <authorList>
            <person name="Roberts W.R."/>
            <person name="Alverson A.J."/>
        </authorList>
    </citation>
    <scope>NUCLEOTIDE SEQUENCE [LARGE SCALE GENOMIC DNA]</scope>
    <source>
        <strain evidence="1 2">AJA276-08</strain>
    </source>
</reference>
<gene>
    <name evidence="1" type="ORF">ACHAW5_003133</name>
</gene>
<dbReference type="AlphaFoldDB" id="A0ABD3N3G8"/>
<comment type="caution">
    <text evidence="1">The sequence shown here is derived from an EMBL/GenBank/DDBJ whole genome shotgun (WGS) entry which is preliminary data.</text>
</comment>
<dbReference type="Proteomes" id="UP001530315">
    <property type="component" value="Unassembled WGS sequence"/>
</dbReference>
<keyword evidence="2" id="KW-1185">Reference proteome</keyword>
<sequence>MVIVDDVLREAGFSATAIAEVKAGKLHYGGSLDAASDKELSVKLAFHVKAKLESAKDIFLDSPKKKEYDPTVESLGMIAVDGGLGSLEDFSGIKLTNEKVIGKLYRSAAPGSDLNLSKDEIPMFKDCTTHDEVENALRRVLLDRFRAYKRHGLDGIKPYARSKKEFSPGGELRSQIEAGGVLSERTPIFNRYALEYPNNPPEGAEESFFWVNSVIDDLPTIALVHRMGMPHSGGYVYMERHFYISRSHNCLQGIGCALPVDDGAVVLYCTRTSTDQVSGFGGTAKRTIGNKIMGGRMAENFERARVVLASAAAARDIEKLRI</sequence>
<dbReference type="EMBL" id="JALLAZ020001622">
    <property type="protein sequence ID" value="KAL3770689.1"/>
    <property type="molecule type" value="Genomic_DNA"/>
</dbReference>
<protein>
    <recommendedName>
        <fullName evidence="3">TldD/PmbA family protein</fullName>
    </recommendedName>
</protein>